<comment type="function">
    <text evidence="1">Responsible for the release of ribosomes from messenger RNA at the termination of chloroplastic protein biosynthesis.</text>
</comment>
<keyword evidence="4" id="KW-0648">Protein biosynthesis</keyword>
<evidence type="ECO:0000313" key="8">
    <source>
        <dbReference type="EMBL" id="CAK9147056.1"/>
    </source>
</evidence>
<proteinExistence type="inferred from homology"/>
<gene>
    <name evidence="8" type="ORF">ILEXP_LOCUS14932</name>
</gene>
<organism evidence="8 9">
    <name type="scientific">Ilex paraguariensis</name>
    <name type="common">yerba mate</name>
    <dbReference type="NCBI Taxonomy" id="185542"/>
    <lineage>
        <taxon>Eukaryota</taxon>
        <taxon>Viridiplantae</taxon>
        <taxon>Streptophyta</taxon>
        <taxon>Embryophyta</taxon>
        <taxon>Tracheophyta</taxon>
        <taxon>Spermatophyta</taxon>
        <taxon>Magnoliopsida</taxon>
        <taxon>eudicotyledons</taxon>
        <taxon>Gunneridae</taxon>
        <taxon>Pentapetalae</taxon>
        <taxon>asterids</taxon>
        <taxon>campanulids</taxon>
        <taxon>Aquifoliales</taxon>
        <taxon>Aquifoliaceae</taxon>
        <taxon>Ilex</taxon>
    </lineage>
</organism>
<dbReference type="Gene3D" id="3.30.1360.40">
    <property type="match status" value="1"/>
</dbReference>
<keyword evidence="9" id="KW-1185">Reference proteome</keyword>
<comment type="caution">
    <text evidence="8">The sequence shown here is derived from an EMBL/GenBank/DDBJ whole genome shotgun (WGS) entry which is preliminary data.</text>
</comment>
<dbReference type="FunFam" id="3.30.1360.40:FF:000001">
    <property type="entry name" value="Ribosome-recycling factor"/>
    <property type="match status" value="1"/>
</dbReference>
<feature type="domain" description="Ribosome recycling factor" evidence="7">
    <location>
        <begin position="119"/>
        <end position="212"/>
    </location>
</feature>
<dbReference type="EMBL" id="CAUOFW020001636">
    <property type="protein sequence ID" value="CAK9147056.1"/>
    <property type="molecule type" value="Genomic_DNA"/>
</dbReference>
<evidence type="ECO:0000256" key="6">
    <source>
        <dbReference type="SAM" id="MobiDB-lite"/>
    </source>
</evidence>
<comment type="similarity">
    <text evidence="2">Belongs to the RRF family.</text>
</comment>
<sequence length="324" mass="35419">MAISFSPATPLRSIYQQPSHKPNPPKSLLSLQDSNYGGPSCARFISTPGDVFGWRSASNYVKLQVGATKFAAKLLVVKQSSHERTGVLRCATIEEIEAEKSLIEKNVKEKMEKTIDTVRSNFNSIRTGRSTPSMLDKVEVEYYGTPVSLKSIAQISTPDASSILVQPYDKSSLKIIEKALVSSDLGLTPNNDGEVIRLSLPQLTSERRKYILHVGTRALAYAAQTSVITSFALCIEDSTYSWENLADSNYGGPSCARFISTPGDVFGWRSASNYVKLQVGATKFAAKLLVVKQSSHERTGVLRCATIEEIEAEKSLIEKNVVSG</sequence>
<dbReference type="Gene3D" id="1.10.132.20">
    <property type="entry name" value="Ribosome-recycling factor"/>
    <property type="match status" value="1"/>
</dbReference>
<dbReference type="GO" id="GO:0006412">
    <property type="term" value="P:translation"/>
    <property type="evidence" value="ECO:0007669"/>
    <property type="project" value="UniProtKB-KW"/>
</dbReference>
<dbReference type="InterPro" id="IPR023584">
    <property type="entry name" value="Ribosome_recyc_fac_dom"/>
</dbReference>
<dbReference type="Proteomes" id="UP001642360">
    <property type="component" value="Unassembled WGS sequence"/>
</dbReference>
<evidence type="ECO:0000256" key="4">
    <source>
        <dbReference type="ARBA" id="ARBA00022917"/>
    </source>
</evidence>
<evidence type="ECO:0000259" key="7">
    <source>
        <dbReference type="Pfam" id="PF01765"/>
    </source>
</evidence>
<dbReference type="PANTHER" id="PTHR20982:SF3">
    <property type="entry name" value="MITOCHONDRIAL RIBOSOME RECYCLING FACTOR PSEUDO 1"/>
    <property type="match status" value="1"/>
</dbReference>
<evidence type="ECO:0000256" key="2">
    <source>
        <dbReference type="ARBA" id="ARBA00005912"/>
    </source>
</evidence>
<dbReference type="InterPro" id="IPR002661">
    <property type="entry name" value="Ribosome_recyc_fac"/>
</dbReference>
<dbReference type="PANTHER" id="PTHR20982">
    <property type="entry name" value="RIBOSOME RECYCLING FACTOR"/>
    <property type="match status" value="1"/>
</dbReference>
<dbReference type="AlphaFoldDB" id="A0ABC8RSE6"/>
<name>A0ABC8RSE6_9AQUA</name>
<accession>A0ABC8RSE6</accession>
<evidence type="ECO:0000256" key="1">
    <source>
        <dbReference type="ARBA" id="ARBA00002952"/>
    </source>
</evidence>
<protein>
    <recommendedName>
        <fullName evidence="3">Ribosome-recycling factor, chloroplastic</fullName>
    </recommendedName>
    <alternativeName>
        <fullName evidence="5">Ribosome-releasing factor, chloroplastic</fullName>
    </alternativeName>
</protein>
<evidence type="ECO:0000313" key="9">
    <source>
        <dbReference type="Proteomes" id="UP001642360"/>
    </source>
</evidence>
<dbReference type="SUPFAM" id="SSF55194">
    <property type="entry name" value="Ribosome recycling factor, RRF"/>
    <property type="match status" value="1"/>
</dbReference>
<dbReference type="InterPro" id="IPR036191">
    <property type="entry name" value="RRF_sf"/>
</dbReference>
<feature type="region of interest" description="Disordered" evidence="6">
    <location>
        <begin position="1"/>
        <end position="26"/>
    </location>
</feature>
<evidence type="ECO:0000256" key="5">
    <source>
        <dbReference type="ARBA" id="ARBA00032397"/>
    </source>
</evidence>
<dbReference type="Pfam" id="PF01765">
    <property type="entry name" value="RRF"/>
    <property type="match status" value="1"/>
</dbReference>
<evidence type="ECO:0000256" key="3">
    <source>
        <dbReference type="ARBA" id="ARBA00014063"/>
    </source>
</evidence>
<reference evidence="8 9" key="1">
    <citation type="submission" date="2024-02" db="EMBL/GenBank/DDBJ databases">
        <authorList>
            <person name="Vignale AGUSTIN F."/>
            <person name="Sosa J E."/>
            <person name="Modenutti C."/>
        </authorList>
    </citation>
    <scope>NUCLEOTIDE SEQUENCE [LARGE SCALE GENOMIC DNA]</scope>
</reference>